<dbReference type="Pfam" id="PF05725">
    <property type="entry name" value="FNIP"/>
    <property type="match status" value="4"/>
</dbReference>
<sequence length="603" mass="68568">MIILPLTVLKIVNEHLKTNQDIIYFLSTCKSLYQFKNNLIYRNFPINWFWELKSSQSRLSKITSIFSTKKSKLKDYGILPKRYEILKIDNKEFYQIYLDEIKYLEDIEIGNIDIGYYIGDKPYSLQGTLTPILFPKNTLTTLVLGTVHPQSLHNLMRGSLDDDSHTKPLPSEILQPGIIPPTVVSLTLGSNLDFKLVPGTLPPSIRHLAILYKFSYDEFQWDKIIPRQLQTLKLEDCNRILQVGDLQEPLETLKLNGFNQVLTPGVLPSTLRYLDLGDKFQKPLETCSLPSGLEILSLVIPGYKFTSTSQHLPRSLKSLSIYTIDLYSIPPSLTKLSLRGFDQPITPLSLPPTLKTLEFSFRHNYPLEKDSLPEGLERLVLSKEFNQPIKIGDLPSTLKYLSFGYKFQSDIDNGSLPASLESLHFSGIHQPTILIGSLTHLVNLVALTLPCPKYIEPNALPDQIVSLTISIYLNSNLVKGSLPLYLKDLYIISESSNYVLDTQFLPPNLTKLALHNILSFTGPFPETLLELQLGHPFNETLQPGQLPPKLNTLKFSVFYQKALPTSSVPSTLRHLHFPHFQKHLLKDCKLPPYCSVHWIKYNK</sequence>
<evidence type="ECO:0008006" key="4">
    <source>
        <dbReference type="Google" id="ProtNLM"/>
    </source>
</evidence>
<dbReference type="Proteomes" id="UP000076078">
    <property type="component" value="Unassembled WGS sequence"/>
</dbReference>
<dbReference type="InterPro" id="IPR051251">
    <property type="entry name" value="STK_FNIP-Repeat"/>
</dbReference>
<dbReference type="InParanoid" id="A0A152A670"/>
<reference evidence="2 3" key="1">
    <citation type="submission" date="2015-12" db="EMBL/GenBank/DDBJ databases">
        <title>Dictyostelia acquired genes for synthesis and detection of signals that induce cell-type specialization by lateral gene transfer from prokaryotes.</title>
        <authorList>
            <person name="Gloeckner G."/>
            <person name="Schaap P."/>
        </authorList>
    </citation>
    <scope>NUCLEOTIDE SEQUENCE [LARGE SCALE GENOMIC DNA]</scope>
    <source>
        <strain evidence="2 3">TK</strain>
    </source>
</reference>
<keyword evidence="1" id="KW-0677">Repeat</keyword>
<protein>
    <recommendedName>
        <fullName evidence="4">FNIP repeat-containing protein</fullName>
    </recommendedName>
</protein>
<dbReference type="OrthoDB" id="24291at2759"/>
<dbReference type="SUPFAM" id="SSF52058">
    <property type="entry name" value="L domain-like"/>
    <property type="match status" value="2"/>
</dbReference>
<comment type="caution">
    <text evidence="2">The sequence shown here is derived from an EMBL/GenBank/DDBJ whole genome shotgun (WGS) entry which is preliminary data.</text>
</comment>
<dbReference type="PANTHER" id="PTHR32134">
    <property type="entry name" value="FNIP REPEAT-CONTAINING PROTEIN"/>
    <property type="match status" value="1"/>
</dbReference>
<dbReference type="STRING" id="361077.A0A152A670"/>
<accession>A0A152A670</accession>
<dbReference type="PANTHER" id="PTHR32134:SF169">
    <property type="entry name" value="FNIP REPEAT-CONTAINING PROTEIN-RELATED"/>
    <property type="match status" value="1"/>
</dbReference>
<evidence type="ECO:0000256" key="1">
    <source>
        <dbReference type="ARBA" id="ARBA00022737"/>
    </source>
</evidence>
<dbReference type="InterPro" id="IPR008615">
    <property type="entry name" value="FNIP"/>
</dbReference>
<organism evidence="2 3">
    <name type="scientific">Tieghemostelium lacteum</name>
    <name type="common">Slime mold</name>
    <name type="synonym">Dictyostelium lacteum</name>
    <dbReference type="NCBI Taxonomy" id="361077"/>
    <lineage>
        <taxon>Eukaryota</taxon>
        <taxon>Amoebozoa</taxon>
        <taxon>Evosea</taxon>
        <taxon>Eumycetozoa</taxon>
        <taxon>Dictyostelia</taxon>
        <taxon>Dictyosteliales</taxon>
        <taxon>Raperosteliaceae</taxon>
        <taxon>Tieghemostelium</taxon>
    </lineage>
</organism>
<proteinExistence type="predicted"/>
<dbReference type="OMA" id="INSHNCH"/>
<dbReference type="EMBL" id="LODT01000006">
    <property type="protein sequence ID" value="KYR01718.1"/>
    <property type="molecule type" value="Genomic_DNA"/>
</dbReference>
<evidence type="ECO:0000313" key="2">
    <source>
        <dbReference type="EMBL" id="KYR01718.1"/>
    </source>
</evidence>
<evidence type="ECO:0000313" key="3">
    <source>
        <dbReference type="Proteomes" id="UP000076078"/>
    </source>
</evidence>
<name>A0A152A670_TIELA</name>
<dbReference type="AlphaFoldDB" id="A0A152A670"/>
<dbReference type="FunCoup" id="A0A152A670">
    <property type="interactions" value="123"/>
</dbReference>
<keyword evidence="3" id="KW-1185">Reference proteome</keyword>
<gene>
    <name evidence="2" type="ORF">DLAC_01728</name>
</gene>